<gene>
    <name evidence="2" type="ORF">HF526_08315</name>
</gene>
<accession>A0ABX1SAW9</accession>
<keyword evidence="3" id="KW-1185">Reference proteome</keyword>
<comment type="caution">
    <text evidence="2">The sequence shown here is derived from an EMBL/GenBank/DDBJ whole genome shotgun (WGS) entry which is preliminary data.</text>
</comment>
<protein>
    <recommendedName>
        <fullName evidence="4">DUF4913 domain-containing protein</fullName>
    </recommendedName>
</protein>
<dbReference type="EMBL" id="JAAXLA010000011">
    <property type="protein sequence ID" value="NMH97318.1"/>
    <property type="molecule type" value="Genomic_DNA"/>
</dbReference>
<evidence type="ECO:0008006" key="4">
    <source>
        <dbReference type="Google" id="ProtNLM"/>
    </source>
</evidence>
<dbReference type="RefSeq" id="WP_169380768.1">
    <property type="nucleotide sequence ID" value="NZ_JAAXLA010000011.1"/>
</dbReference>
<name>A0ABX1SAW9_9PSEU</name>
<dbReference type="Proteomes" id="UP000820669">
    <property type="component" value="Unassembled WGS sequence"/>
</dbReference>
<proteinExistence type="predicted"/>
<reference evidence="2 3" key="1">
    <citation type="submission" date="2020-04" db="EMBL/GenBank/DDBJ databases">
        <authorList>
            <person name="Klaysubun C."/>
            <person name="Duangmal K."/>
            <person name="Lipun K."/>
        </authorList>
    </citation>
    <scope>NUCLEOTIDE SEQUENCE [LARGE SCALE GENOMIC DNA]</scope>
    <source>
        <strain evidence="2 3">K10HN5</strain>
    </source>
</reference>
<feature type="region of interest" description="Disordered" evidence="1">
    <location>
        <begin position="247"/>
        <end position="269"/>
    </location>
</feature>
<sequence>MSTSTPSDPPERPRTAPDGGPYNPAPGAEATVLAEVRHLRDRVERVHRLHTELASSVAEELAPVLAEMRQDLTDQQTQLRRVLGRLDAERTPPVNWPALTAEQAAEQWDLLGGWIAEVLMPWYEVTREQLPDCWALHRPAVVELSWLRLTYVHANLPAAEPYLAADWHARWRPAAMARVRAVISPRLCRPGEHLLTEEESRQRRPAPPPPTQPWEPGEREPLPDQQLAEPRHWWAFYQQAVHTDLAWRRERDQRTATATPHAEGTSPPS</sequence>
<feature type="region of interest" description="Disordered" evidence="1">
    <location>
        <begin position="1"/>
        <end position="27"/>
    </location>
</feature>
<evidence type="ECO:0000256" key="1">
    <source>
        <dbReference type="SAM" id="MobiDB-lite"/>
    </source>
</evidence>
<evidence type="ECO:0000313" key="3">
    <source>
        <dbReference type="Proteomes" id="UP000820669"/>
    </source>
</evidence>
<feature type="region of interest" description="Disordered" evidence="1">
    <location>
        <begin position="195"/>
        <end position="225"/>
    </location>
</feature>
<evidence type="ECO:0000313" key="2">
    <source>
        <dbReference type="EMBL" id="NMH97318.1"/>
    </source>
</evidence>
<organism evidence="2 3">
    <name type="scientific">Pseudonocardia acidicola</name>
    <dbReference type="NCBI Taxonomy" id="2724939"/>
    <lineage>
        <taxon>Bacteria</taxon>
        <taxon>Bacillati</taxon>
        <taxon>Actinomycetota</taxon>
        <taxon>Actinomycetes</taxon>
        <taxon>Pseudonocardiales</taxon>
        <taxon>Pseudonocardiaceae</taxon>
        <taxon>Pseudonocardia</taxon>
    </lineage>
</organism>